<dbReference type="Gene3D" id="1.10.3730.20">
    <property type="match status" value="1"/>
</dbReference>
<evidence type="ECO:0000256" key="1">
    <source>
        <dbReference type="SAM" id="Phobius"/>
    </source>
</evidence>
<keyword evidence="1" id="KW-1133">Transmembrane helix</keyword>
<protein>
    <submittedName>
        <fullName evidence="3">EamA-like transporter family protein</fullName>
    </submittedName>
</protein>
<evidence type="ECO:0000313" key="3">
    <source>
        <dbReference type="EMBL" id="SHH14061.1"/>
    </source>
</evidence>
<evidence type="ECO:0000259" key="2">
    <source>
        <dbReference type="Pfam" id="PF00892"/>
    </source>
</evidence>
<dbReference type="SUPFAM" id="SSF103481">
    <property type="entry name" value="Multidrug resistance efflux transporter EmrE"/>
    <property type="match status" value="2"/>
</dbReference>
<name>A0A1M5QJL5_9RHOB</name>
<dbReference type="AlphaFoldDB" id="A0A1M5QJL5"/>
<dbReference type="InterPro" id="IPR000620">
    <property type="entry name" value="EamA_dom"/>
</dbReference>
<evidence type="ECO:0000313" key="4">
    <source>
        <dbReference type="Proteomes" id="UP000184221"/>
    </source>
</evidence>
<dbReference type="Proteomes" id="UP000184221">
    <property type="component" value="Unassembled WGS sequence"/>
</dbReference>
<keyword evidence="1" id="KW-0812">Transmembrane</keyword>
<feature type="transmembrane region" description="Helical" evidence="1">
    <location>
        <begin position="144"/>
        <end position="161"/>
    </location>
</feature>
<reference evidence="3 4" key="1">
    <citation type="submission" date="2016-11" db="EMBL/GenBank/DDBJ databases">
        <authorList>
            <person name="Jaros S."/>
            <person name="Januszkiewicz K."/>
            <person name="Wedrychowicz H."/>
        </authorList>
    </citation>
    <scope>NUCLEOTIDE SEQUENCE [LARGE SCALE GENOMIC DNA]</scope>
    <source>
        <strain evidence="3 4">DSM 29431</strain>
    </source>
</reference>
<feature type="transmembrane region" description="Helical" evidence="1">
    <location>
        <begin position="57"/>
        <end position="76"/>
    </location>
</feature>
<dbReference type="InterPro" id="IPR037185">
    <property type="entry name" value="EmrE-like"/>
</dbReference>
<accession>A0A1M5QJL5</accession>
<feature type="transmembrane region" description="Helical" evidence="1">
    <location>
        <begin position="173"/>
        <end position="194"/>
    </location>
</feature>
<gene>
    <name evidence="3" type="ORF">SAMN05443551_1380</name>
</gene>
<dbReference type="OrthoDB" id="9783707at2"/>
<dbReference type="GO" id="GO:0016020">
    <property type="term" value="C:membrane"/>
    <property type="evidence" value="ECO:0007669"/>
    <property type="project" value="InterPro"/>
</dbReference>
<keyword evidence="4" id="KW-1185">Reference proteome</keyword>
<keyword evidence="1" id="KW-0472">Membrane</keyword>
<dbReference type="EMBL" id="FQXC01000002">
    <property type="protein sequence ID" value="SHH14061.1"/>
    <property type="molecule type" value="Genomic_DNA"/>
</dbReference>
<dbReference type="RefSeq" id="WP_072776794.1">
    <property type="nucleotide sequence ID" value="NZ_FQXC01000002.1"/>
</dbReference>
<feature type="transmembrane region" description="Helical" evidence="1">
    <location>
        <begin position="6"/>
        <end position="23"/>
    </location>
</feature>
<sequence>MSLEITLLVLIAAALHAGWNALIKISGDRIAVMAVVTLAGAVLSLFALPFVESPAPASWPLLALSILIHTGYHFFLPVAYDHGDLGQVYPIARGAAPILVTVGAFVFAGESVSGFALVGIGCLAVGVMALTFDGGKASSIKPKAVFFALATGVCIAAYTVVDGLGARQAGSILGFAVWLTIGDGILTFLIALIWKRREITGVIRDSALIGFAAGAMQIGAYWIIVYALAVAPMAMVSGLRETSVLFAALISTFILKEGFGVWRFVSATLVTFGLIVSRARN</sequence>
<feature type="transmembrane region" description="Helical" evidence="1">
    <location>
        <begin position="243"/>
        <end position="276"/>
    </location>
</feature>
<organism evidence="3 4">
    <name type="scientific">Marivita hallyeonensis</name>
    <dbReference type="NCBI Taxonomy" id="996342"/>
    <lineage>
        <taxon>Bacteria</taxon>
        <taxon>Pseudomonadati</taxon>
        <taxon>Pseudomonadota</taxon>
        <taxon>Alphaproteobacteria</taxon>
        <taxon>Rhodobacterales</taxon>
        <taxon>Roseobacteraceae</taxon>
        <taxon>Marivita</taxon>
    </lineage>
</organism>
<dbReference type="STRING" id="996342.SAMN05443551_1380"/>
<feature type="domain" description="EamA" evidence="2">
    <location>
        <begin position="143"/>
        <end position="276"/>
    </location>
</feature>
<feature type="transmembrane region" description="Helical" evidence="1">
    <location>
        <begin position="30"/>
        <end position="51"/>
    </location>
</feature>
<feature type="transmembrane region" description="Helical" evidence="1">
    <location>
        <begin position="88"/>
        <end position="108"/>
    </location>
</feature>
<dbReference type="Pfam" id="PF00892">
    <property type="entry name" value="EamA"/>
    <property type="match status" value="1"/>
</dbReference>
<proteinExistence type="predicted"/>
<feature type="transmembrane region" description="Helical" evidence="1">
    <location>
        <begin position="206"/>
        <end position="231"/>
    </location>
</feature>
<feature type="transmembrane region" description="Helical" evidence="1">
    <location>
        <begin position="114"/>
        <end position="132"/>
    </location>
</feature>